<dbReference type="EMBL" id="JAFEJS010000007">
    <property type="protein sequence ID" value="MBT1173144.1"/>
    <property type="molecule type" value="Genomic_DNA"/>
</dbReference>
<reference evidence="3 4" key="1">
    <citation type="journal article" date="2021" name="Environ. Microbiol.">
        <title>Genetic insights into the dark matter of the mammalian gut microbiota through targeted genome reconstruction.</title>
        <authorList>
            <person name="Lugli G.A."/>
            <person name="Alessandri G."/>
            <person name="Milani C."/>
            <person name="Viappiani A."/>
            <person name="Fontana F."/>
            <person name="Tarracchini C."/>
            <person name="Mancabelli L."/>
            <person name="Argentini C."/>
            <person name="Ruiz L."/>
            <person name="Margolles A."/>
            <person name="van Sinderen D."/>
            <person name="Turroni F."/>
            <person name="Ventura M."/>
        </authorList>
    </citation>
    <scope>NUCLEOTIDE SEQUENCE [LARGE SCALE GENOMIC DNA]</scope>
    <source>
        <strain evidence="3 4">MA2</strain>
    </source>
</reference>
<evidence type="ECO:0000313" key="4">
    <source>
        <dbReference type="Proteomes" id="UP000773064"/>
    </source>
</evidence>
<sequence length="186" mass="18767">MKKISAVFAAIATVLLSVFALAPSAMAADYSATISSAANEDGTATITVTLDAATYNAGYQYVGVTVNSDDISNVTLAAQKTYGWWKADASTFTAKVKLTTLNCKDSTVEVLAAKNAQDAGAVEVGETTVHFPATCKVSEAAVSSNGSGNGAATVAETGANVMPYAVAVVLLAAAGAALFAVRKSAR</sequence>
<keyword evidence="4" id="KW-1185">Reference proteome</keyword>
<gene>
    <name evidence="3" type="ORF">JS528_07225</name>
</gene>
<proteinExistence type="predicted"/>
<protein>
    <submittedName>
        <fullName evidence="3">Uncharacterized protein</fullName>
    </submittedName>
</protein>
<keyword evidence="2" id="KW-0732">Signal</keyword>
<dbReference type="Proteomes" id="UP000773064">
    <property type="component" value="Unassembled WGS sequence"/>
</dbReference>
<evidence type="ECO:0000313" key="3">
    <source>
        <dbReference type="EMBL" id="MBT1173144.1"/>
    </source>
</evidence>
<keyword evidence="1" id="KW-1133">Transmembrane helix</keyword>
<keyword evidence="1" id="KW-0812">Transmembrane</keyword>
<feature type="chain" id="PRO_5046820238" evidence="2">
    <location>
        <begin position="28"/>
        <end position="186"/>
    </location>
</feature>
<accession>A0ABS5UQG6</accession>
<evidence type="ECO:0000256" key="1">
    <source>
        <dbReference type="SAM" id="Phobius"/>
    </source>
</evidence>
<feature type="transmembrane region" description="Helical" evidence="1">
    <location>
        <begin position="161"/>
        <end position="181"/>
    </location>
</feature>
<keyword evidence="1" id="KW-0472">Membrane</keyword>
<evidence type="ECO:0000256" key="2">
    <source>
        <dbReference type="SAM" id="SignalP"/>
    </source>
</evidence>
<organism evidence="3 4">
    <name type="scientific">Bifidobacterium santillanense</name>
    <dbReference type="NCBI Taxonomy" id="2809028"/>
    <lineage>
        <taxon>Bacteria</taxon>
        <taxon>Bacillati</taxon>
        <taxon>Actinomycetota</taxon>
        <taxon>Actinomycetes</taxon>
        <taxon>Bifidobacteriales</taxon>
        <taxon>Bifidobacteriaceae</taxon>
        <taxon>Bifidobacterium</taxon>
    </lineage>
</organism>
<name>A0ABS5UQG6_9BIFI</name>
<dbReference type="RefSeq" id="WP_214358415.1">
    <property type="nucleotide sequence ID" value="NZ_JAFEJS010000007.1"/>
</dbReference>
<feature type="signal peptide" evidence="2">
    <location>
        <begin position="1"/>
        <end position="27"/>
    </location>
</feature>
<comment type="caution">
    <text evidence="3">The sequence shown here is derived from an EMBL/GenBank/DDBJ whole genome shotgun (WGS) entry which is preliminary data.</text>
</comment>